<dbReference type="Proteomes" id="UP001320706">
    <property type="component" value="Unassembled WGS sequence"/>
</dbReference>
<organism evidence="1 2">
    <name type="scientific">Zalaria obscura</name>
    <dbReference type="NCBI Taxonomy" id="2024903"/>
    <lineage>
        <taxon>Eukaryota</taxon>
        <taxon>Fungi</taxon>
        <taxon>Dikarya</taxon>
        <taxon>Ascomycota</taxon>
        <taxon>Pezizomycotina</taxon>
        <taxon>Dothideomycetes</taxon>
        <taxon>Dothideomycetidae</taxon>
        <taxon>Dothideales</taxon>
        <taxon>Zalariaceae</taxon>
        <taxon>Zalaria</taxon>
    </lineage>
</organism>
<proteinExistence type="predicted"/>
<name>A0ACC3S594_9PEZI</name>
<reference evidence="1" key="1">
    <citation type="submission" date="2024-02" db="EMBL/GenBank/DDBJ databases">
        <title>Metagenome Assembled Genome of Zalaria obscura JY119.</title>
        <authorList>
            <person name="Vighnesh L."/>
            <person name="Jagadeeshwari U."/>
            <person name="Venkata Ramana C."/>
            <person name="Sasikala C."/>
        </authorList>
    </citation>
    <scope>NUCLEOTIDE SEQUENCE</scope>
    <source>
        <strain evidence="1">JY119</strain>
    </source>
</reference>
<sequence>MPERHLLSSDPGFQISFPPAYPDKPPVITFSTDIFHPLVTPLTTFTYTTTDTGADTVSASDEGLPPGGFSLRHGFPQWFNRSKANSAPSASQLAGDTVPKQGLERPLPDGSNAPPEISLREATQPIHIVEVLFYLRSAFDSEAVLEAIPIEAAGNPGAWHAWQTYKAKSAGQTLYASQPSATAGDHQPDSELQSPIDAPRQQPGGAKRPGEWNWDGVWEERVQKGVQASVSDHVLFGGTGTGNDLISFVKMNPEILADVAAWKESTMDA</sequence>
<evidence type="ECO:0000313" key="2">
    <source>
        <dbReference type="Proteomes" id="UP001320706"/>
    </source>
</evidence>
<protein>
    <submittedName>
        <fullName evidence="1">Uncharacterized protein</fullName>
    </submittedName>
</protein>
<dbReference type="EMBL" id="JAMKPW020000042">
    <property type="protein sequence ID" value="KAK8196015.1"/>
    <property type="molecule type" value="Genomic_DNA"/>
</dbReference>
<gene>
    <name evidence="1" type="ORF">M8818_007166</name>
</gene>
<accession>A0ACC3S594</accession>
<comment type="caution">
    <text evidence="1">The sequence shown here is derived from an EMBL/GenBank/DDBJ whole genome shotgun (WGS) entry which is preliminary data.</text>
</comment>
<keyword evidence="2" id="KW-1185">Reference proteome</keyword>
<evidence type="ECO:0000313" key="1">
    <source>
        <dbReference type="EMBL" id="KAK8196015.1"/>
    </source>
</evidence>